<dbReference type="PROSITE" id="PS51257">
    <property type="entry name" value="PROKAR_LIPOPROTEIN"/>
    <property type="match status" value="1"/>
</dbReference>
<sequence length="170" mass="17899">MTMTKAFIIGGILAGALLLTSCAAPAPETTPTPPGTAHETRPLMLPTAGSSGGDTASLKSQQEAADLAEQLMPQFLNHALPYDQWWAAVSPSMTVEARYMWQDTDPKAIRGATVTGPSTVAAAPSSTQVTVDVPSDAGVWQLELIRQAEEGAAPGRWQVFALTSPPRSRK</sequence>
<organism evidence="3 4">
    <name type="scientific">Microbacterium panaciterrae</name>
    <dbReference type="NCBI Taxonomy" id="985759"/>
    <lineage>
        <taxon>Bacteria</taxon>
        <taxon>Bacillati</taxon>
        <taxon>Actinomycetota</taxon>
        <taxon>Actinomycetes</taxon>
        <taxon>Micrococcales</taxon>
        <taxon>Microbacteriaceae</taxon>
        <taxon>Microbacterium</taxon>
    </lineage>
</organism>
<reference evidence="4" key="1">
    <citation type="journal article" date="2019" name="Int. J. Syst. Evol. Microbiol.">
        <title>The Global Catalogue of Microorganisms (GCM) 10K type strain sequencing project: providing services to taxonomists for standard genome sequencing and annotation.</title>
        <authorList>
            <consortium name="The Broad Institute Genomics Platform"/>
            <consortium name="The Broad Institute Genome Sequencing Center for Infectious Disease"/>
            <person name="Wu L."/>
            <person name="Ma J."/>
        </authorList>
    </citation>
    <scope>NUCLEOTIDE SEQUENCE [LARGE SCALE GENOMIC DNA]</scope>
    <source>
        <strain evidence="4">JCM 17839</strain>
    </source>
</reference>
<evidence type="ECO:0000256" key="1">
    <source>
        <dbReference type="SAM" id="MobiDB-lite"/>
    </source>
</evidence>
<accession>A0ABP8PVB1</accession>
<dbReference type="Proteomes" id="UP001500731">
    <property type="component" value="Unassembled WGS sequence"/>
</dbReference>
<feature type="region of interest" description="Disordered" evidence="1">
    <location>
        <begin position="25"/>
        <end position="58"/>
    </location>
</feature>
<proteinExistence type="predicted"/>
<keyword evidence="2" id="KW-0732">Signal</keyword>
<name>A0ABP8PVB1_9MICO</name>
<feature type="signal peptide" evidence="2">
    <location>
        <begin position="1"/>
        <end position="26"/>
    </location>
</feature>
<dbReference type="EMBL" id="BAABGP010000037">
    <property type="protein sequence ID" value="GAA4492235.1"/>
    <property type="molecule type" value="Genomic_DNA"/>
</dbReference>
<evidence type="ECO:0000256" key="2">
    <source>
        <dbReference type="SAM" id="SignalP"/>
    </source>
</evidence>
<keyword evidence="4" id="KW-1185">Reference proteome</keyword>
<evidence type="ECO:0008006" key="5">
    <source>
        <dbReference type="Google" id="ProtNLM"/>
    </source>
</evidence>
<evidence type="ECO:0000313" key="4">
    <source>
        <dbReference type="Proteomes" id="UP001500731"/>
    </source>
</evidence>
<gene>
    <name evidence="3" type="ORF">GCM10023171_37050</name>
</gene>
<protein>
    <recommendedName>
        <fullName evidence="5">DUF4871 domain-containing protein</fullName>
    </recommendedName>
</protein>
<comment type="caution">
    <text evidence="3">The sequence shown here is derived from an EMBL/GenBank/DDBJ whole genome shotgun (WGS) entry which is preliminary data.</text>
</comment>
<evidence type="ECO:0000313" key="3">
    <source>
        <dbReference type="EMBL" id="GAA4492235.1"/>
    </source>
</evidence>
<feature type="chain" id="PRO_5047005532" description="DUF4871 domain-containing protein" evidence="2">
    <location>
        <begin position="27"/>
        <end position="170"/>
    </location>
</feature>
<dbReference type="RefSeq" id="WP_345188997.1">
    <property type="nucleotide sequence ID" value="NZ_BAABGP010000037.1"/>
</dbReference>